<dbReference type="PANTHER" id="PTHR43183">
    <property type="entry name" value="HYPOTHETICAL DIHYDROXYACID DEHYDRATASE (EUROFUNG)-RELATED"/>
    <property type="match status" value="1"/>
</dbReference>
<evidence type="ECO:0000259" key="5">
    <source>
        <dbReference type="Pfam" id="PF24877"/>
    </source>
</evidence>
<reference evidence="6" key="2">
    <citation type="journal article" date="2023" name="IMA Fungus">
        <title>Comparative genomic study of the Penicillium genus elucidates a diverse pangenome and 15 lateral gene transfer events.</title>
        <authorList>
            <person name="Petersen C."/>
            <person name="Sorensen T."/>
            <person name="Nielsen M.R."/>
            <person name="Sondergaard T.E."/>
            <person name="Sorensen J.L."/>
            <person name="Fitzpatrick D.A."/>
            <person name="Frisvad J.C."/>
            <person name="Nielsen K.L."/>
        </authorList>
    </citation>
    <scope>NUCLEOTIDE SEQUENCE</scope>
    <source>
        <strain evidence="6">IBT 20477</strain>
    </source>
</reference>
<proteinExistence type="predicted"/>
<dbReference type="OrthoDB" id="10459316at2759"/>
<evidence type="ECO:0000256" key="1">
    <source>
        <dbReference type="ARBA" id="ARBA00022723"/>
    </source>
</evidence>
<keyword evidence="7" id="KW-1185">Reference proteome</keyword>
<evidence type="ECO:0000313" key="6">
    <source>
        <dbReference type="EMBL" id="KAJ5209675.1"/>
    </source>
</evidence>
<keyword evidence="1" id="KW-0479">Metal-binding</keyword>
<organism evidence="6 7">
    <name type="scientific">Penicillium cf. viridicatum</name>
    <dbReference type="NCBI Taxonomy" id="2972119"/>
    <lineage>
        <taxon>Eukaryota</taxon>
        <taxon>Fungi</taxon>
        <taxon>Dikarya</taxon>
        <taxon>Ascomycota</taxon>
        <taxon>Pezizomycotina</taxon>
        <taxon>Eurotiomycetes</taxon>
        <taxon>Eurotiomycetidae</taxon>
        <taxon>Eurotiales</taxon>
        <taxon>Aspergillaceae</taxon>
        <taxon>Penicillium</taxon>
    </lineage>
</organism>
<dbReference type="EMBL" id="JAPQKQ010000002">
    <property type="protein sequence ID" value="KAJ5209675.1"/>
    <property type="molecule type" value="Genomic_DNA"/>
</dbReference>
<dbReference type="SUPFAM" id="SSF52016">
    <property type="entry name" value="LeuD/IlvD-like"/>
    <property type="match status" value="1"/>
</dbReference>
<dbReference type="Proteomes" id="UP001150942">
    <property type="component" value="Unassembled WGS sequence"/>
</dbReference>
<evidence type="ECO:0000256" key="2">
    <source>
        <dbReference type="ARBA" id="ARBA00023004"/>
    </source>
</evidence>
<dbReference type="InterPro" id="IPR042096">
    <property type="entry name" value="Dihydro-acid_dehy_C"/>
</dbReference>
<dbReference type="Pfam" id="PF24877">
    <property type="entry name" value="ILV_EDD_C"/>
    <property type="match status" value="1"/>
</dbReference>
<accession>A0A9W9T5U8</accession>
<evidence type="ECO:0000313" key="7">
    <source>
        <dbReference type="Proteomes" id="UP001150942"/>
    </source>
</evidence>
<dbReference type="GO" id="GO:0051536">
    <property type="term" value="F:iron-sulfur cluster binding"/>
    <property type="evidence" value="ECO:0007669"/>
    <property type="project" value="UniProtKB-KW"/>
</dbReference>
<name>A0A9W9T5U8_9EURO</name>
<keyword evidence="2" id="KW-0408">Iron</keyword>
<dbReference type="InterPro" id="IPR056740">
    <property type="entry name" value="ILV_EDD_C"/>
</dbReference>
<sequence>MRGVDPLGYLGATEVGNMHSPGRLPRQKITLLGNGRQSGTSSSLSILNASPEAADGGNLALLRGGDR</sequence>
<dbReference type="Gene3D" id="3.50.30.80">
    <property type="entry name" value="IlvD/EDD C-terminal domain-like"/>
    <property type="match status" value="1"/>
</dbReference>
<protein>
    <recommendedName>
        <fullName evidence="5">Dihydroxy-acid/6-phosphogluconate dehydratase C-terminal domain-containing protein</fullName>
    </recommendedName>
</protein>
<dbReference type="InterPro" id="IPR052352">
    <property type="entry name" value="Sugar_Degrad_Dehydratases"/>
</dbReference>
<feature type="domain" description="Dihydroxy-acid/6-phosphogluconate dehydratase C-terminal" evidence="5">
    <location>
        <begin position="4"/>
        <end position="67"/>
    </location>
</feature>
<reference evidence="6" key="1">
    <citation type="submission" date="2022-11" db="EMBL/GenBank/DDBJ databases">
        <authorList>
            <person name="Petersen C."/>
        </authorList>
    </citation>
    <scope>NUCLEOTIDE SEQUENCE</scope>
    <source>
        <strain evidence="6">IBT 20477</strain>
    </source>
</reference>
<evidence type="ECO:0000256" key="4">
    <source>
        <dbReference type="SAM" id="MobiDB-lite"/>
    </source>
</evidence>
<gene>
    <name evidence="6" type="ORF">N7449_004054</name>
</gene>
<dbReference type="GO" id="GO:0046872">
    <property type="term" value="F:metal ion binding"/>
    <property type="evidence" value="ECO:0007669"/>
    <property type="project" value="UniProtKB-KW"/>
</dbReference>
<feature type="compositionally biased region" description="Polar residues" evidence="4">
    <location>
        <begin position="35"/>
        <end position="48"/>
    </location>
</feature>
<evidence type="ECO:0000256" key="3">
    <source>
        <dbReference type="ARBA" id="ARBA00023014"/>
    </source>
</evidence>
<comment type="caution">
    <text evidence="6">The sequence shown here is derived from an EMBL/GenBank/DDBJ whole genome shotgun (WGS) entry which is preliminary data.</text>
</comment>
<dbReference type="AlphaFoldDB" id="A0A9W9T5U8"/>
<feature type="region of interest" description="Disordered" evidence="4">
    <location>
        <begin position="33"/>
        <end position="67"/>
    </location>
</feature>
<dbReference type="PANTHER" id="PTHR43183:SF1">
    <property type="entry name" value="HYPOTHETICAL DIHYDROXY-ACID DEHYDRATASE (EUROFUNG)-RELATED"/>
    <property type="match status" value="1"/>
</dbReference>
<keyword evidence="3" id="KW-0411">Iron-sulfur</keyword>